<keyword evidence="2" id="KW-1185">Reference proteome</keyword>
<accession>A0AAV5U666</accession>
<dbReference type="EMBL" id="BTSX01000005">
    <property type="protein sequence ID" value="GMT01599.1"/>
    <property type="molecule type" value="Genomic_DNA"/>
</dbReference>
<dbReference type="Gene3D" id="3.30.710.10">
    <property type="entry name" value="Potassium Channel Kv1.1, Chain A"/>
    <property type="match status" value="1"/>
</dbReference>
<evidence type="ECO:0000313" key="1">
    <source>
        <dbReference type="EMBL" id="GMT01599.1"/>
    </source>
</evidence>
<dbReference type="PANTHER" id="PTHR22744">
    <property type="entry name" value="HELIX LOOP HELIX PROTEIN 21-RELATED"/>
    <property type="match status" value="1"/>
</dbReference>
<protein>
    <recommendedName>
        <fullName evidence="3">BTB domain-containing protein</fullName>
    </recommendedName>
</protein>
<dbReference type="PANTHER" id="PTHR22744:SF14">
    <property type="entry name" value="BTB DOMAIN-CONTAINING PROTEIN-RELATED"/>
    <property type="match status" value="1"/>
</dbReference>
<comment type="caution">
    <text evidence="1">The sequence shown here is derived from an EMBL/GenBank/DDBJ whole genome shotgun (WGS) entry which is preliminary data.</text>
</comment>
<name>A0AAV5U666_9BILA</name>
<gene>
    <name evidence="1" type="ORF">PENTCL1PPCAC_23773</name>
</gene>
<sequence>GIHRVASSDLSTFQEDYRFVSDYHVFNVFFSDENVDYLLKLGDQFDIDWVVSQCEQFLVTSTKFTVASKLVFASRFRLFVLQVHCLDQLKTAQDVKELKVFSSITISQSYFSELERVQELLGRNQGCTVREDDQSLIDSDLFDSSLNPALCILFIHCTSISNENFLLLFLIQRMINDSL</sequence>
<reference evidence="1" key="1">
    <citation type="submission" date="2023-10" db="EMBL/GenBank/DDBJ databases">
        <title>Genome assembly of Pristionchus species.</title>
        <authorList>
            <person name="Yoshida K."/>
            <person name="Sommer R.J."/>
        </authorList>
    </citation>
    <scope>NUCLEOTIDE SEQUENCE</scope>
    <source>
        <strain evidence="1">RS0144</strain>
    </source>
</reference>
<feature type="non-terminal residue" evidence="1">
    <location>
        <position position="179"/>
    </location>
</feature>
<organism evidence="1 2">
    <name type="scientific">Pristionchus entomophagus</name>
    <dbReference type="NCBI Taxonomy" id="358040"/>
    <lineage>
        <taxon>Eukaryota</taxon>
        <taxon>Metazoa</taxon>
        <taxon>Ecdysozoa</taxon>
        <taxon>Nematoda</taxon>
        <taxon>Chromadorea</taxon>
        <taxon>Rhabditida</taxon>
        <taxon>Rhabditina</taxon>
        <taxon>Diplogasteromorpha</taxon>
        <taxon>Diplogasteroidea</taxon>
        <taxon>Neodiplogasteridae</taxon>
        <taxon>Pristionchus</taxon>
    </lineage>
</organism>
<dbReference type="AlphaFoldDB" id="A0AAV5U666"/>
<dbReference type="Proteomes" id="UP001432027">
    <property type="component" value="Unassembled WGS sequence"/>
</dbReference>
<evidence type="ECO:0008006" key="3">
    <source>
        <dbReference type="Google" id="ProtNLM"/>
    </source>
</evidence>
<feature type="non-terminal residue" evidence="1">
    <location>
        <position position="1"/>
    </location>
</feature>
<dbReference type="InterPro" id="IPR011333">
    <property type="entry name" value="SKP1/BTB/POZ_sf"/>
</dbReference>
<proteinExistence type="predicted"/>
<evidence type="ECO:0000313" key="2">
    <source>
        <dbReference type="Proteomes" id="UP001432027"/>
    </source>
</evidence>